<accession>A0A7I8K714</accession>
<dbReference type="SUPFAM" id="SSF53474">
    <property type="entry name" value="alpha/beta-Hydrolases"/>
    <property type="match status" value="1"/>
</dbReference>
<evidence type="ECO:0000313" key="3">
    <source>
        <dbReference type="Proteomes" id="UP000663760"/>
    </source>
</evidence>
<protein>
    <recommendedName>
        <fullName evidence="1">Serine aminopeptidase S33 domain-containing protein</fullName>
    </recommendedName>
</protein>
<dbReference type="EMBL" id="LR746266">
    <property type="protein sequence ID" value="CAA7393345.1"/>
    <property type="molecule type" value="Genomic_DNA"/>
</dbReference>
<gene>
    <name evidence="2" type="ORF">SI8410_03004107</name>
</gene>
<dbReference type="InterPro" id="IPR022742">
    <property type="entry name" value="Hydrolase_4"/>
</dbReference>
<name>A0A7I8K714_SPIIN</name>
<dbReference type="PANTHER" id="PTHR42886:SF53">
    <property type="entry name" value="ALPHA_BETA-HYDROLASES SUPERFAMILY PROTEIN"/>
    <property type="match status" value="1"/>
</dbReference>
<dbReference type="InterPro" id="IPR029058">
    <property type="entry name" value="AB_hydrolase_fold"/>
</dbReference>
<dbReference type="PANTHER" id="PTHR42886">
    <property type="entry name" value="RE40534P-RELATED"/>
    <property type="match status" value="1"/>
</dbReference>
<dbReference type="Pfam" id="PF12146">
    <property type="entry name" value="Hydrolase_4"/>
    <property type="match status" value="1"/>
</dbReference>
<organism evidence="2 3">
    <name type="scientific">Spirodela intermedia</name>
    <name type="common">Intermediate duckweed</name>
    <dbReference type="NCBI Taxonomy" id="51605"/>
    <lineage>
        <taxon>Eukaryota</taxon>
        <taxon>Viridiplantae</taxon>
        <taxon>Streptophyta</taxon>
        <taxon>Embryophyta</taxon>
        <taxon>Tracheophyta</taxon>
        <taxon>Spermatophyta</taxon>
        <taxon>Magnoliopsida</taxon>
        <taxon>Liliopsida</taxon>
        <taxon>Araceae</taxon>
        <taxon>Lemnoideae</taxon>
        <taxon>Spirodela</taxon>
    </lineage>
</organism>
<proteinExistence type="predicted"/>
<dbReference type="OrthoDB" id="9988524at2759"/>
<evidence type="ECO:0000313" key="2">
    <source>
        <dbReference type="EMBL" id="CAA7393345.1"/>
    </source>
</evidence>
<evidence type="ECO:0000259" key="1">
    <source>
        <dbReference type="Pfam" id="PF12146"/>
    </source>
</evidence>
<reference evidence="2" key="1">
    <citation type="submission" date="2020-02" db="EMBL/GenBank/DDBJ databases">
        <authorList>
            <person name="Scholz U."/>
            <person name="Mascher M."/>
            <person name="Fiebig A."/>
        </authorList>
    </citation>
    <scope>NUCLEOTIDE SEQUENCE</scope>
</reference>
<dbReference type="Gene3D" id="3.40.50.1820">
    <property type="entry name" value="alpha/beta hydrolase"/>
    <property type="match status" value="1"/>
</dbReference>
<keyword evidence="3" id="KW-1185">Reference proteome</keyword>
<dbReference type="Proteomes" id="UP000663760">
    <property type="component" value="Chromosome 3"/>
</dbReference>
<feature type="domain" description="Serine aminopeptidase S33" evidence="1">
    <location>
        <begin position="23"/>
        <end position="120"/>
    </location>
</feature>
<sequence>MEKRVLLENKYGETLVGLLHESHSKELVILCHGFRLSKESRTLLKLADAFKEEEIAVFRFDFSGNGESEGSFQYGNYWKEADDLRAVTLHFSSQGWKINAIRGHSKGRNVVLLYASSYHDVPMVVNISRRFYLGKGIEEWLDADSIERIKKDGFIDVRGESDGRLCRITEENLMDILSTDTCSSCSLIDSNCRVLTVHGSKDEIVPVENATGFANGIPNHILRILDGANHLFSGHSSELSSCILEFIREQPSLGRELLTD</sequence>
<dbReference type="AlphaFoldDB" id="A0A7I8K714"/>